<proteinExistence type="predicted"/>
<keyword evidence="2" id="KW-0804">Transcription</keyword>
<protein>
    <submittedName>
        <fullName evidence="5">Mycothiol system anti-sigma-R factor</fullName>
    </submittedName>
</protein>
<dbReference type="AlphaFoldDB" id="A0A930PKA2"/>
<dbReference type="Gene3D" id="1.10.10.1320">
    <property type="entry name" value="Anti-sigma factor, zinc-finger domain"/>
    <property type="match status" value="1"/>
</dbReference>
<dbReference type="InterPro" id="IPR027383">
    <property type="entry name" value="Znf_put"/>
</dbReference>
<dbReference type="InterPro" id="IPR041916">
    <property type="entry name" value="Anti_sigma_zinc_sf"/>
</dbReference>
<feature type="compositionally biased region" description="Low complexity" evidence="3">
    <location>
        <begin position="8"/>
        <end position="24"/>
    </location>
</feature>
<gene>
    <name evidence="5" type="ORF">HXO61_02200</name>
</gene>
<evidence type="ECO:0000256" key="2">
    <source>
        <dbReference type="ARBA" id="ARBA00023163"/>
    </source>
</evidence>
<sequence>MSTTDKNSSVPEAPEAADASAASEPLEDCGGQPCSATLKRLYEFLDRELSPEQLRTVQAHLDACPECADVKDFELMIREKMRSSCAQQAPEQLKARLLQDVQKFCAEANL</sequence>
<evidence type="ECO:0000259" key="4">
    <source>
        <dbReference type="Pfam" id="PF13490"/>
    </source>
</evidence>
<feature type="region of interest" description="Disordered" evidence="3">
    <location>
        <begin position="1"/>
        <end position="30"/>
    </location>
</feature>
<comment type="caution">
    <text evidence="5">The sequence shown here is derived from an EMBL/GenBank/DDBJ whole genome shotgun (WGS) entry which is preliminary data.</text>
</comment>
<dbReference type="Proteomes" id="UP000770330">
    <property type="component" value="Unassembled WGS sequence"/>
</dbReference>
<dbReference type="InterPro" id="IPR024020">
    <property type="entry name" value="Anit_sigma_mycothiol_RsrA"/>
</dbReference>
<accession>A0A930PKA2</accession>
<name>A0A930PKA2_9MICC</name>
<evidence type="ECO:0000256" key="3">
    <source>
        <dbReference type="SAM" id="MobiDB-lite"/>
    </source>
</evidence>
<keyword evidence="1" id="KW-0805">Transcription regulation</keyword>
<dbReference type="NCBIfam" id="TIGR03988">
    <property type="entry name" value="antisig_RsrA"/>
    <property type="match status" value="1"/>
</dbReference>
<organism evidence="5 6">
    <name type="scientific">Rothia mucilaginosa</name>
    <dbReference type="NCBI Taxonomy" id="43675"/>
    <lineage>
        <taxon>Bacteria</taxon>
        <taxon>Bacillati</taxon>
        <taxon>Actinomycetota</taxon>
        <taxon>Actinomycetes</taxon>
        <taxon>Micrococcales</taxon>
        <taxon>Micrococcaceae</taxon>
        <taxon>Rothia</taxon>
    </lineage>
</organism>
<dbReference type="RefSeq" id="WP_303943956.1">
    <property type="nucleotide sequence ID" value="NZ_CAUPBA010000039.1"/>
</dbReference>
<dbReference type="EMBL" id="JABZXO010000003">
    <property type="protein sequence ID" value="MBF1656732.1"/>
    <property type="molecule type" value="Genomic_DNA"/>
</dbReference>
<evidence type="ECO:0000313" key="6">
    <source>
        <dbReference type="Proteomes" id="UP000770330"/>
    </source>
</evidence>
<evidence type="ECO:0000256" key="1">
    <source>
        <dbReference type="ARBA" id="ARBA00023015"/>
    </source>
</evidence>
<evidence type="ECO:0000313" key="5">
    <source>
        <dbReference type="EMBL" id="MBF1656732.1"/>
    </source>
</evidence>
<reference evidence="5" key="1">
    <citation type="submission" date="2020-04" db="EMBL/GenBank/DDBJ databases">
        <title>Deep metagenomics examines the oral microbiome during advanced dental caries in children, revealing novel taxa and co-occurrences with host molecules.</title>
        <authorList>
            <person name="Baker J.L."/>
            <person name="Morton J.T."/>
            <person name="Dinis M."/>
            <person name="Alvarez R."/>
            <person name="Tran N.C."/>
            <person name="Knight R."/>
            <person name="Edlund A."/>
        </authorList>
    </citation>
    <scope>NUCLEOTIDE SEQUENCE</scope>
    <source>
        <strain evidence="5">JCVI_39_bin.18</strain>
    </source>
</reference>
<feature type="domain" description="Putative zinc-finger" evidence="4">
    <location>
        <begin position="34"/>
        <end position="68"/>
    </location>
</feature>
<dbReference type="Pfam" id="PF13490">
    <property type="entry name" value="zf-HC2"/>
    <property type="match status" value="1"/>
</dbReference>